<reference evidence="1" key="1">
    <citation type="submission" date="2021-01" db="EMBL/GenBank/DDBJ databases">
        <authorList>
            <person name="Corre E."/>
            <person name="Pelletier E."/>
            <person name="Niang G."/>
            <person name="Scheremetjew M."/>
            <person name="Finn R."/>
            <person name="Kale V."/>
            <person name="Holt S."/>
            <person name="Cochrane G."/>
            <person name="Meng A."/>
            <person name="Brown T."/>
            <person name="Cohen L."/>
        </authorList>
    </citation>
    <scope>NUCLEOTIDE SEQUENCE</scope>
    <source>
        <strain evidence="1">GSBS06</strain>
    </source>
</reference>
<dbReference type="EMBL" id="HBIN01006617">
    <property type="protein sequence ID" value="CAE0434538.1"/>
    <property type="molecule type" value="Transcribed_RNA"/>
</dbReference>
<accession>A0A7S3PGP9</accession>
<name>A0A7S3PGP9_9STRA</name>
<proteinExistence type="predicted"/>
<sequence>MLKVPEGHPLLQYASATEKFLEILVRDVTLLNCEDLQLIRTYLSLINLKVRIMEDTFQSIGSLPSLGAAPQVNALPSAAALAVISPMVQANTLTNGLANGLSGSLSNGITETSTKVEVAPDAIKPKRPESMTRRVQAPALVETKVTSNGSKIENPNISPIEELKQAKAPRTCKVCKSSCTLALKCAGRWNRSSHKCSCTKVVKKNVKQTAVMNPLEKKKRKPRSCTRCTEFDCPLRITCKGKGGVQFHSCSCDSKKRNKRI</sequence>
<organism evidence="1">
    <name type="scientific">Aplanochytrium stocchinoi</name>
    <dbReference type="NCBI Taxonomy" id="215587"/>
    <lineage>
        <taxon>Eukaryota</taxon>
        <taxon>Sar</taxon>
        <taxon>Stramenopiles</taxon>
        <taxon>Bigyra</taxon>
        <taxon>Labyrinthulomycetes</taxon>
        <taxon>Thraustochytrida</taxon>
        <taxon>Thraustochytriidae</taxon>
        <taxon>Aplanochytrium</taxon>
    </lineage>
</organism>
<gene>
    <name evidence="1" type="ORF">ASTO00021_LOCUS4835</name>
</gene>
<dbReference type="AlphaFoldDB" id="A0A7S3PGP9"/>
<protein>
    <submittedName>
        <fullName evidence="1">Uncharacterized protein</fullName>
    </submittedName>
</protein>
<evidence type="ECO:0000313" key="1">
    <source>
        <dbReference type="EMBL" id="CAE0434538.1"/>
    </source>
</evidence>